<dbReference type="EMBL" id="JBEXRX010000245">
    <property type="protein sequence ID" value="MEU0156849.1"/>
    <property type="molecule type" value="Genomic_DNA"/>
</dbReference>
<accession>A0ABV2VVN1</accession>
<evidence type="ECO:0000313" key="2">
    <source>
        <dbReference type="Proteomes" id="UP001550348"/>
    </source>
</evidence>
<keyword evidence="2" id="KW-1185">Reference proteome</keyword>
<organism evidence="1 2">
    <name type="scientific">Micromonospora fulviviridis</name>
    <dbReference type="NCBI Taxonomy" id="47860"/>
    <lineage>
        <taxon>Bacteria</taxon>
        <taxon>Bacillati</taxon>
        <taxon>Actinomycetota</taxon>
        <taxon>Actinomycetes</taxon>
        <taxon>Micromonosporales</taxon>
        <taxon>Micromonosporaceae</taxon>
        <taxon>Micromonospora</taxon>
    </lineage>
</organism>
<proteinExistence type="predicted"/>
<name>A0ABV2VVN1_9ACTN</name>
<gene>
    <name evidence="1" type="ORF">ABZ071_34280</name>
</gene>
<comment type="caution">
    <text evidence="1">The sequence shown here is derived from an EMBL/GenBank/DDBJ whole genome shotgun (WGS) entry which is preliminary data.</text>
</comment>
<dbReference type="Proteomes" id="UP001550348">
    <property type="component" value="Unassembled WGS sequence"/>
</dbReference>
<protein>
    <submittedName>
        <fullName evidence="1">Uncharacterized protein</fullName>
    </submittedName>
</protein>
<dbReference type="RefSeq" id="WP_355668330.1">
    <property type="nucleotide sequence ID" value="NZ_JBEXRX010000245.1"/>
</dbReference>
<sequence length="65" mass="7096">MTHRKLAEALLLTVWRSGGYFLVNPDDWPDLLPAVVLGAVRSAPLINQDDLMDHLRAAGDGDVQA</sequence>
<evidence type="ECO:0000313" key="1">
    <source>
        <dbReference type="EMBL" id="MEU0156849.1"/>
    </source>
</evidence>
<reference evidence="1 2" key="1">
    <citation type="submission" date="2024-06" db="EMBL/GenBank/DDBJ databases">
        <title>The Natural Products Discovery Center: Release of the First 8490 Sequenced Strains for Exploring Actinobacteria Biosynthetic Diversity.</title>
        <authorList>
            <person name="Kalkreuter E."/>
            <person name="Kautsar S.A."/>
            <person name="Yang D."/>
            <person name="Bader C.D."/>
            <person name="Teijaro C.N."/>
            <person name="Fluegel L."/>
            <person name="Davis C.M."/>
            <person name="Simpson J.R."/>
            <person name="Lauterbach L."/>
            <person name="Steele A.D."/>
            <person name="Gui C."/>
            <person name="Meng S."/>
            <person name="Li G."/>
            <person name="Viehrig K."/>
            <person name="Ye F."/>
            <person name="Su P."/>
            <person name="Kiefer A.F."/>
            <person name="Nichols A."/>
            <person name="Cepeda A.J."/>
            <person name="Yan W."/>
            <person name="Fan B."/>
            <person name="Jiang Y."/>
            <person name="Adhikari A."/>
            <person name="Zheng C.-J."/>
            <person name="Schuster L."/>
            <person name="Cowan T.M."/>
            <person name="Smanski M.J."/>
            <person name="Chevrette M.G."/>
            <person name="De Carvalho L.P.S."/>
            <person name="Shen B."/>
        </authorList>
    </citation>
    <scope>NUCLEOTIDE SEQUENCE [LARGE SCALE GENOMIC DNA]</scope>
    <source>
        <strain evidence="1 2">NPDC006286</strain>
    </source>
</reference>